<dbReference type="SMART" id="SM00387">
    <property type="entry name" value="HATPase_c"/>
    <property type="match status" value="1"/>
</dbReference>
<dbReference type="SUPFAM" id="SSF52172">
    <property type="entry name" value="CheY-like"/>
    <property type="match status" value="1"/>
</dbReference>
<accession>A0A078B9K4</accession>
<dbReference type="PRINTS" id="PR00344">
    <property type="entry name" value="BCTRLSENSOR"/>
</dbReference>
<dbReference type="InterPro" id="IPR001789">
    <property type="entry name" value="Sig_transdc_resp-reg_receiver"/>
</dbReference>
<dbReference type="InterPro" id="IPR004358">
    <property type="entry name" value="Sig_transdc_His_kin-like_C"/>
</dbReference>
<dbReference type="SUPFAM" id="SSF55874">
    <property type="entry name" value="ATPase domain of HSP90 chaperone/DNA topoisomerase II/histidine kinase"/>
    <property type="match status" value="1"/>
</dbReference>
<dbReference type="SMART" id="SM00388">
    <property type="entry name" value="HisKA"/>
    <property type="match status" value="1"/>
</dbReference>
<keyword evidence="7" id="KW-0808">Transferase</keyword>
<dbReference type="InParanoid" id="A0A078B9K4"/>
<gene>
    <name evidence="7" type="primary">Contig14821.g15787</name>
    <name evidence="7" type="ORF">STYLEM_20368</name>
</gene>
<feature type="transmembrane region" description="Helical" evidence="4">
    <location>
        <begin position="75"/>
        <end position="93"/>
    </location>
</feature>
<dbReference type="PROSITE" id="PS50110">
    <property type="entry name" value="RESPONSE_REGULATORY"/>
    <property type="match status" value="1"/>
</dbReference>
<feature type="region of interest" description="Disordered" evidence="3">
    <location>
        <begin position="696"/>
        <end position="728"/>
    </location>
</feature>
<dbReference type="InterPro" id="IPR036097">
    <property type="entry name" value="HisK_dim/P_sf"/>
</dbReference>
<organism evidence="7 8">
    <name type="scientific">Stylonychia lemnae</name>
    <name type="common">Ciliate</name>
    <dbReference type="NCBI Taxonomy" id="5949"/>
    <lineage>
        <taxon>Eukaryota</taxon>
        <taxon>Sar</taxon>
        <taxon>Alveolata</taxon>
        <taxon>Ciliophora</taxon>
        <taxon>Intramacronucleata</taxon>
        <taxon>Spirotrichea</taxon>
        <taxon>Stichotrichia</taxon>
        <taxon>Sporadotrichida</taxon>
        <taxon>Oxytrichidae</taxon>
        <taxon>Stylonychinae</taxon>
        <taxon>Stylonychia</taxon>
    </lineage>
</organism>
<dbReference type="Pfam" id="PF00072">
    <property type="entry name" value="Response_reg"/>
    <property type="match status" value="1"/>
</dbReference>
<feature type="transmembrane region" description="Helical" evidence="4">
    <location>
        <begin position="122"/>
        <end position="143"/>
    </location>
</feature>
<dbReference type="InterPro" id="IPR050956">
    <property type="entry name" value="2C_system_His_kinase"/>
</dbReference>
<keyword evidence="4" id="KW-0472">Membrane</keyword>
<evidence type="ECO:0000256" key="4">
    <source>
        <dbReference type="SAM" id="Phobius"/>
    </source>
</evidence>
<keyword evidence="4" id="KW-0812">Transmembrane</keyword>
<dbReference type="Gene3D" id="1.10.287.130">
    <property type="match status" value="1"/>
</dbReference>
<evidence type="ECO:0000313" key="8">
    <source>
        <dbReference type="Proteomes" id="UP000039865"/>
    </source>
</evidence>
<name>A0A078B9K4_STYLE</name>
<protein>
    <submittedName>
        <fullName evidence="7">Periplasmic sensor hybrid histidine kinase</fullName>
    </submittedName>
</protein>
<dbReference type="InterPro" id="IPR003594">
    <property type="entry name" value="HATPase_dom"/>
</dbReference>
<evidence type="ECO:0000256" key="3">
    <source>
        <dbReference type="SAM" id="MobiDB-lite"/>
    </source>
</evidence>
<dbReference type="GO" id="GO:0000155">
    <property type="term" value="F:phosphorelay sensor kinase activity"/>
    <property type="evidence" value="ECO:0007669"/>
    <property type="project" value="InterPro"/>
</dbReference>
<dbReference type="Proteomes" id="UP000039865">
    <property type="component" value="Unassembled WGS sequence"/>
</dbReference>
<dbReference type="AlphaFoldDB" id="A0A078B9K4"/>
<keyword evidence="1 2" id="KW-0597">Phosphoprotein</keyword>
<dbReference type="Pfam" id="PF02518">
    <property type="entry name" value="HATPase_c"/>
    <property type="match status" value="1"/>
</dbReference>
<proteinExistence type="predicted"/>
<keyword evidence="4" id="KW-1133">Transmembrane helix</keyword>
<evidence type="ECO:0000259" key="5">
    <source>
        <dbReference type="PROSITE" id="PS50109"/>
    </source>
</evidence>
<evidence type="ECO:0000256" key="2">
    <source>
        <dbReference type="PROSITE-ProRule" id="PRU00169"/>
    </source>
</evidence>
<keyword evidence="7" id="KW-0418">Kinase</keyword>
<dbReference type="PANTHER" id="PTHR43719">
    <property type="entry name" value="TWO-COMPONENT HISTIDINE KINASE"/>
    <property type="match status" value="1"/>
</dbReference>
<dbReference type="Gene3D" id="3.40.50.2300">
    <property type="match status" value="1"/>
</dbReference>
<feature type="modified residue" description="4-aspartylphosphate" evidence="2">
    <location>
        <position position="892"/>
    </location>
</feature>
<feature type="transmembrane region" description="Helical" evidence="4">
    <location>
        <begin position="175"/>
        <end position="194"/>
    </location>
</feature>
<sequence>MNKCICIPPRKQNSPPENSFVSIDSLDFEESKAIKNGLRELLNKLSQPYEQEKFSLKFKDPILEQDYQKQQHQQINNFSFIYLLELFVVMIYYNYRWAWMISVALYVVAVIQYFLGKKYYFISLNLAPVQSIMVFVSIFQLGIVGNPSFAQVDLFQVITGLIATLSFFSYCQKSLFWTYLICILFLLIRTWFWIPENFRYFRFNLFYITCFVFIYIFSRQFVSKERERFKRRQNQKQLLKMFHNLIRTHHDGIIISQNQDILFHNQQIDKIFDQKLIDDQIPANPENIVRNELQPIIKHKELIKSSLKLAIYKQEKRQNQQIAPTEEDSSYYMMNLWEFIMNQNQNRRESQKINDSFIRRSRLEEGNPLADGGVFFKYKIYGDSDEAQTKKKLQVYSTSISTGDRKIIMTTIRDMSFWLDYQKEKNMSQMKTLAFASAAHEFRNPLNAITASLDLLTNYVSQDRAQTYLRTAKNSSNLMLYLVNDILDFSQLESKNLLLNLKQTNIQDTMNEVSGILGFKAQYKNILLEHVISEFVPCTFVSDHNRLKQILINLISNGIKYTIKGSVKIFIDYESQLKHIKFQVKDTGVGISHDQYGKLFSAFTKIMKDRDLNQEGVGLGLQVSRNLANALGGEISFESQVGVGSNFTLALPCTQSIEEFEMHINQHRVQEFIRSKSLKFEGYRSNQNQLNLSLKEVSHNKESISQDKSNFSDEQREAYNGQDSHDHELNHNFSQYQFNKIKRKSRINWSLNKESENTQYDFSFTEQDNLKSTNRKLLLQNSANNKQDENTEMNIDFESQQQQQQPIVKKQRTKKQKDPAKTEYLKCKCSKILIVDDEPFNLIALEGLLNQLEIEDIDKSYNGLEAITKIQANSTNKCRSNNHQGYQLIITDNQMPVMNGLEMARQIQEICEKDLKLKRNKPFIVLLSGDSIDVKNELRKNFNDIILKPVNVQKLKEIVQKYYYQ</sequence>
<dbReference type="InterPro" id="IPR005467">
    <property type="entry name" value="His_kinase_dom"/>
</dbReference>
<dbReference type="Gene3D" id="3.30.565.10">
    <property type="entry name" value="Histidine kinase-like ATPase, C-terminal domain"/>
    <property type="match status" value="1"/>
</dbReference>
<feature type="domain" description="Histidine kinase" evidence="5">
    <location>
        <begin position="437"/>
        <end position="655"/>
    </location>
</feature>
<dbReference type="PROSITE" id="PS50109">
    <property type="entry name" value="HIS_KIN"/>
    <property type="match status" value="1"/>
</dbReference>
<dbReference type="CDD" id="cd00082">
    <property type="entry name" value="HisKA"/>
    <property type="match status" value="1"/>
</dbReference>
<dbReference type="InterPro" id="IPR036890">
    <property type="entry name" value="HATPase_C_sf"/>
</dbReference>
<evidence type="ECO:0000259" key="6">
    <source>
        <dbReference type="PROSITE" id="PS50110"/>
    </source>
</evidence>
<feature type="transmembrane region" description="Helical" evidence="4">
    <location>
        <begin position="99"/>
        <end position="115"/>
    </location>
</feature>
<evidence type="ECO:0000313" key="7">
    <source>
        <dbReference type="EMBL" id="CDW91215.1"/>
    </source>
</evidence>
<feature type="domain" description="Response regulatory" evidence="6">
    <location>
        <begin position="831"/>
        <end position="963"/>
    </location>
</feature>
<dbReference type="InterPro" id="IPR003661">
    <property type="entry name" value="HisK_dim/P_dom"/>
</dbReference>
<dbReference type="PANTHER" id="PTHR43719:SF28">
    <property type="entry name" value="PEROXIDE STRESS-ACTIVATED HISTIDINE KINASE MAK1-RELATED"/>
    <property type="match status" value="1"/>
</dbReference>
<dbReference type="SMART" id="SM00448">
    <property type="entry name" value="REC"/>
    <property type="match status" value="1"/>
</dbReference>
<dbReference type="CDD" id="cd17546">
    <property type="entry name" value="REC_hyHK_CKI1_RcsC-like"/>
    <property type="match status" value="1"/>
</dbReference>
<dbReference type="EMBL" id="CCKQ01019202">
    <property type="protein sequence ID" value="CDW91215.1"/>
    <property type="molecule type" value="Genomic_DNA"/>
</dbReference>
<evidence type="ECO:0000256" key="1">
    <source>
        <dbReference type="ARBA" id="ARBA00022553"/>
    </source>
</evidence>
<dbReference type="SUPFAM" id="SSF47384">
    <property type="entry name" value="Homodimeric domain of signal transducing histidine kinase"/>
    <property type="match status" value="1"/>
</dbReference>
<dbReference type="InterPro" id="IPR011006">
    <property type="entry name" value="CheY-like_superfamily"/>
</dbReference>
<keyword evidence="8" id="KW-1185">Reference proteome</keyword>
<reference evidence="7 8" key="1">
    <citation type="submission" date="2014-06" db="EMBL/GenBank/DDBJ databases">
        <authorList>
            <person name="Swart Estienne"/>
        </authorList>
    </citation>
    <scope>NUCLEOTIDE SEQUENCE [LARGE SCALE GENOMIC DNA]</scope>
    <source>
        <strain evidence="7 8">130c</strain>
    </source>
</reference>
<dbReference type="OrthoDB" id="60033at2759"/>
<feature type="transmembrane region" description="Helical" evidence="4">
    <location>
        <begin position="200"/>
        <end position="222"/>
    </location>
</feature>
<dbReference type="Pfam" id="PF00512">
    <property type="entry name" value="HisKA"/>
    <property type="match status" value="1"/>
</dbReference>